<organism evidence="1 2">
    <name type="scientific">Penicillium thymicola</name>
    <dbReference type="NCBI Taxonomy" id="293382"/>
    <lineage>
        <taxon>Eukaryota</taxon>
        <taxon>Fungi</taxon>
        <taxon>Dikarya</taxon>
        <taxon>Ascomycota</taxon>
        <taxon>Pezizomycotina</taxon>
        <taxon>Eurotiomycetes</taxon>
        <taxon>Eurotiomycetidae</taxon>
        <taxon>Eurotiales</taxon>
        <taxon>Aspergillaceae</taxon>
        <taxon>Penicillium</taxon>
    </lineage>
</organism>
<reference evidence="1" key="2">
    <citation type="journal article" date="2016" name="Fungal Biol.">
        <title>Ochratoxin A production by Penicillium thymicola.</title>
        <authorList>
            <person name="Nguyen H.D.T."/>
            <person name="McMullin D.R."/>
            <person name="Ponomareva E."/>
            <person name="Riley R."/>
            <person name="Pomraning K.R."/>
            <person name="Baker S.E."/>
            <person name="Seifert K.A."/>
        </authorList>
    </citation>
    <scope>NUCLEOTIDE SEQUENCE</scope>
    <source>
        <strain evidence="1">DAOM 180753</strain>
    </source>
</reference>
<evidence type="ECO:0000313" key="1">
    <source>
        <dbReference type="EMBL" id="KAJ9480635.1"/>
    </source>
</evidence>
<proteinExistence type="predicted"/>
<protein>
    <submittedName>
        <fullName evidence="1">Uncharacterized protein</fullName>
    </submittedName>
</protein>
<dbReference type="EMBL" id="LACB01001219">
    <property type="protein sequence ID" value="KAJ9480635.1"/>
    <property type="molecule type" value="Genomic_DNA"/>
</dbReference>
<evidence type="ECO:0000313" key="2">
    <source>
        <dbReference type="Proteomes" id="UP001227192"/>
    </source>
</evidence>
<dbReference type="Proteomes" id="UP001227192">
    <property type="component" value="Unassembled WGS sequence"/>
</dbReference>
<gene>
    <name evidence="1" type="ORF">VN97_g12909</name>
</gene>
<comment type="caution">
    <text evidence="1">The sequence shown here is derived from an EMBL/GenBank/DDBJ whole genome shotgun (WGS) entry which is preliminary data.</text>
</comment>
<accession>A0AAI9T5J8</accession>
<dbReference type="AlphaFoldDB" id="A0AAI9T5J8"/>
<keyword evidence="2" id="KW-1185">Reference proteome</keyword>
<sequence length="80" mass="9036">MEISAFVWDEKLHIVGAHPFLTRATSTELLAIFKPHAGELVVGWVTTCESSMLLYVFVVLSFTTILNASSTPKRLLRAWW</sequence>
<reference evidence="1" key="1">
    <citation type="submission" date="2015-06" db="EMBL/GenBank/DDBJ databases">
        <authorList>
            <person name="Nguyen H."/>
        </authorList>
    </citation>
    <scope>NUCLEOTIDE SEQUENCE</scope>
    <source>
        <strain evidence="1">DAOM 180753</strain>
    </source>
</reference>
<name>A0AAI9T5J8_PENTH</name>